<accession>A0A7C0ZBY3</accession>
<evidence type="ECO:0000256" key="1">
    <source>
        <dbReference type="ARBA" id="ARBA00010641"/>
    </source>
</evidence>
<dbReference type="PANTHER" id="PTHR43133">
    <property type="entry name" value="RNA POLYMERASE ECF-TYPE SIGMA FACTO"/>
    <property type="match status" value="1"/>
</dbReference>
<evidence type="ECO:0000259" key="7">
    <source>
        <dbReference type="Pfam" id="PF08281"/>
    </source>
</evidence>
<dbReference type="SUPFAM" id="SSF88659">
    <property type="entry name" value="Sigma3 and sigma4 domains of RNA polymerase sigma factors"/>
    <property type="match status" value="1"/>
</dbReference>
<evidence type="ECO:0000313" key="8">
    <source>
        <dbReference type="EMBL" id="HDI82254.1"/>
    </source>
</evidence>
<dbReference type="GO" id="GO:0016987">
    <property type="term" value="F:sigma factor activity"/>
    <property type="evidence" value="ECO:0007669"/>
    <property type="project" value="UniProtKB-KW"/>
</dbReference>
<dbReference type="Pfam" id="PF08281">
    <property type="entry name" value="Sigma70_r4_2"/>
    <property type="match status" value="1"/>
</dbReference>
<evidence type="ECO:0000256" key="3">
    <source>
        <dbReference type="ARBA" id="ARBA00023082"/>
    </source>
</evidence>
<dbReference type="InterPro" id="IPR039425">
    <property type="entry name" value="RNA_pol_sigma-70-like"/>
</dbReference>
<comment type="similarity">
    <text evidence="1">Belongs to the sigma-70 factor family. ECF subfamily.</text>
</comment>
<dbReference type="InterPro" id="IPR014284">
    <property type="entry name" value="RNA_pol_sigma-70_dom"/>
</dbReference>
<feature type="domain" description="RNA polymerase sigma factor 70 region 4 type 2" evidence="7">
    <location>
        <begin position="95"/>
        <end position="144"/>
    </location>
</feature>
<keyword evidence="4" id="KW-0238">DNA-binding</keyword>
<gene>
    <name evidence="8" type="ORF">ENF18_00500</name>
</gene>
<dbReference type="EMBL" id="DQWE01000022">
    <property type="protein sequence ID" value="HDI82254.1"/>
    <property type="molecule type" value="Genomic_DNA"/>
</dbReference>
<comment type="caution">
    <text evidence="8">The sequence shown here is derived from an EMBL/GenBank/DDBJ whole genome shotgun (WGS) entry which is preliminary data.</text>
</comment>
<dbReference type="InterPro" id="IPR013249">
    <property type="entry name" value="RNA_pol_sigma70_r4_t2"/>
</dbReference>
<protein>
    <submittedName>
        <fullName evidence="8">Sigma-70 family RNA polymerase sigma factor</fullName>
    </submittedName>
</protein>
<dbReference type="Gene3D" id="1.10.10.10">
    <property type="entry name" value="Winged helix-like DNA-binding domain superfamily/Winged helix DNA-binding domain"/>
    <property type="match status" value="1"/>
</dbReference>
<dbReference type="CDD" id="cd06171">
    <property type="entry name" value="Sigma70_r4"/>
    <property type="match status" value="1"/>
</dbReference>
<evidence type="ECO:0000256" key="2">
    <source>
        <dbReference type="ARBA" id="ARBA00023015"/>
    </source>
</evidence>
<sequence length="156" mass="17917">MKTEDFYRRYGNMILSIAYRITGNNADAWDILQDTALEFEKRKPEGNIKAWAGKVATNKAINLVKKENRIIDPPDIEVDSVERKLEKKEIGKIVNDALLTLSPIERAVVTLKKYENMSHREIARVLEITEENSRVILMRSLKKLKRVLEPLIGGVL</sequence>
<dbReference type="InterPro" id="IPR013325">
    <property type="entry name" value="RNA_pol_sigma_r2"/>
</dbReference>
<evidence type="ECO:0000256" key="5">
    <source>
        <dbReference type="ARBA" id="ARBA00023163"/>
    </source>
</evidence>
<keyword evidence="2" id="KW-0805">Transcription regulation</keyword>
<evidence type="ECO:0000259" key="6">
    <source>
        <dbReference type="Pfam" id="PF04542"/>
    </source>
</evidence>
<name>A0A7C0ZBY3_UNCW3</name>
<dbReference type="Gene3D" id="1.10.1740.10">
    <property type="match status" value="1"/>
</dbReference>
<dbReference type="NCBIfam" id="TIGR02937">
    <property type="entry name" value="sigma70-ECF"/>
    <property type="match status" value="1"/>
</dbReference>
<keyword evidence="3" id="KW-0731">Sigma factor</keyword>
<keyword evidence="5" id="KW-0804">Transcription</keyword>
<dbReference type="InterPro" id="IPR013324">
    <property type="entry name" value="RNA_pol_sigma_r3/r4-like"/>
</dbReference>
<evidence type="ECO:0000256" key="4">
    <source>
        <dbReference type="ARBA" id="ARBA00023125"/>
    </source>
</evidence>
<dbReference type="GO" id="GO:0003677">
    <property type="term" value="F:DNA binding"/>
    <property type="evidence" value="ECO:0007669"/>
    <property type="project" value="UniProtKB-KW"/>
</dbReference>
<dbReference type="InterPro" id="IPR036388">
    <property type="entry name" value="WH-like_DNA-bd_sf"/>
</dbReference>
<feature type="domain" description="RNA polymerase sigma-70 region 2" evidence="6">
    <location>
        <begin position="6"/>
        <end position="69"/>
    </location>
</feature>
<dbReference type="Pfam" id="PF04542">
    <property type="entry name" value="Sigma70_r2"/>
    <property type="match status" value="1"/>
</dbReference>
<organism evidence="8">
    <name type="scientific">candidate division WOR-3 bacterium</name>
    <dbReference type="NCBI Taxonomy" id="2052148"/>
    <lineage>
        <taxon>Bacteria</taxon>
        <taxon>Bacteria division WOR-3</taxon>
    </lineage>
</organism>
<dbReference type="AlphaFoldDB" id="A0A7C0ZBY3"/>
<dbReference type="SUPFAM" id="SSF88946">
    <property type="entry name" value="Sigma2 domain of RNA polymerase sigma factors"/>
    <property type="match status" value="1"/>
</dbReference>
<dbReference type="GO" id="GO:0006352">
    <property type="term" value="P:DNA-templated transcription initiation"/>
    <property type="evidence" value="ECO:0007669"/>
    <property type="project" value="InterPro"/>
</dbReference>
<reference evidence="8" key="1">
    <citation type="journal article" date="2020" name="mSystems">
        <title>Genome- and Community-Level Interaction Insights into Carbon Utilization and Element Cycling Functions of Hydrothermarchaeota in Hydrothermal Sediment.</title>
        <authorList>
            <person name="Zhou Z."/>
            <person name="Liu Y."/>
            <person name="Xu W."/>
            <person name="Pan J."/>
            <person name="Luo Z.H."/>
            <person name="Li M."/>
        </authorList>
    </citation>
    <scope>NUCLEOTIDE SEQUENCE [LARGE SCALE GENOMIC DNA]</scope>
    <source>
        <strain evidence="8">HyVt-102</strain>
    </source>
</reference>
<dbReference type="InterPro" id="IPR007627">
    <property type="entry name" value="RNA_pol_sigma70_r2"/>
</dbReference>
<dbReference type="PANTHER" id="PTHR43133:SF8">
    <property type="entry name" value="RNA POLYMERASE SIGMA FACTOR HI_1459-RELATED"/>
    <property type="match status" value="1"/>
</dbReference>
<dbReference type="Proteomes" id="UP000885847">
    <property type="component" value="Unassembled WGS sequence"/>
</dbReference>
<proteinExistence type="inferred from homology"/>